<dbReference type="PANTHER" id="PTHR42939">
    <property type="entry name" value="ABC TRANSPORTER ATP-BINDING PROTEIN ALBC-RELATED"/>
    <property type="match status" value="1"/>
</dbReference>
<dbReference type="AlphaFoldDB" id="A0A1I1XBJ2"/>
<name>A0A1I1XBJ2_9BACI</name>
<dbReference type="PANTHER" id="PTHR42939:SF1">
    <property type="entry name" value="ABC TRANSPORTER ATP-BINDING PROTEIN ALBC-RELATED"/>
    <property type="match status" value="1"/>
</dbReference>
<proteinExistence type="predicted"/>
<evidence type="ECO:0000256" key="2">
    <source>
        <dbReference type="ARBA" id="ARBA00022741"/>
    </source>
</evidence>
<dbReference type="EMBL" id="FOMR01000007">
    <property type="protein sequence ID" value="SFE03073.1"/>
    <property type="molecule type" value="Genomic_DNA"/>
</dbReference>
<evidence type="ECO:0000256" key="3">
    <source>
        <dbReference type="ARBA" id="ARBA00022840"/>
    </source>
</evidence>
<protein>
    <submittedName>
        <fullName evidence="5">ABC-2 type transport system ATP-binding protein</fullName>
    </submittedName>
</protein>
<feature type="domain" description="ABC transporter" evidence="4">
    <location>
        <begin position="7"/>
        <end position="94"/>
    </location>
</feature>
<keyword evidence="6" id="KW-1185">Reference proteome</keyword>
<organism evidence="5 6">
    <name type="scientific">Lentibacillus persicus</name>
    <dbReference type="NCBI Taxonomy" id="640948"/>
    <lineage>
        <taxon>Bacteria</taxon>
        <taxon>Bacillati</taxon>
        <taxon>Bacillota</taxon>
        <taxon>Bacilli</taxon>
        <taxon>Bacillales</taxon>
        <taxon>Bacillaceae</taxon>
        <taxon>Lentibacillus</taxon>
    </lineage>
</organism>
<dbReference type="InterPro" id="IPR051782">
    <property type="entry name" value="ABC_Transporter_VariousFunc"/>
</dbReference>
<accession>A0A1I1XBJ2</accession>
<dbReference type="InterPro" id="IPR027417">
    <property type="entry name" value="P-loop_NTPase"/>
</dbReference>
<keyword evidence="3 5" id="KW-0067">ATP-binding</keyword>
<dbReference type="Pfam" id="PF00005">
    <property type="entry name" value="ABC_tran"/>
    <property type="match status" value="1"/>
</dbReference>
<dbReference type="STRING" id="640948.SAMN05216238_107128"/>
<sequence length="159" mass="18358">MKEDFEAYIKHTSLIPNHPFLYDYLTVRESIDLVADIAERADIKENAMNLMKNLELERYEAELVKNLSLGTKQKVSFITSVMNEPKLVLIDEPFVNFDKHSLSVILAFIRDYINDTKATVIFSTHLQYNQIKELVSHNIHIIGSKQIESVEAVKANDYL</sequence>
<keyword evidence="2" id="KW-0547">Nucleotide-binding</keyword>
<evidence type="ECO:0000259" key="4">
    <source>
        <dbReference type="Pfam" id="PF00005"/>
    </source>
</evidence>
<evidence type="ECO:0000313" key="6">
    <source>
        <dbReference type="Proteomes" id="UP000199474"/>
    </source>
</evidence>
<evidence type="ECO:0000256" key="1">
    <source>
        <dbReference type="ARBA" id="ARBA00022448"/>
    </source>
</evidence>
<dbReference type="GO" id="GO:0016887">
    <property type="term" value="F:ATP hydrolysis activity"/>
    <property type="evidence" value="ECO:0007669"/>
    <property type="project" value="InterPro"/>
</dbReference>
<dbReference type="SUPFAM" id="SSF52540">
    <property type="entry name" value="P-loop containing nucleoside triphosphate hydrolases"/>
    <property type="match status" value="1"/>
</dbReference>
<dbReference type="InterPro" id="IPR003439">
    <property type="entry name" value="ABC_transporter-like_ATP-bd"/>
</dbReference>
<evidence type="ECO:0000313" key="5">
    <source>
        <dbReference type="EMBL" id="SFE03073.1"/>
    </source>
</evidence>
<reference evidence="6" key="1">
    <citation type="submission" date="2016-10" db="EMBL/GenBank/DDBJ databases">
        <authorList>
            <person name="Varghese N."/>
            <person name="Submissions S."/>
        </authorList>
    </citation>
    <scope>NUCLEOTIDE SEQUENCE [LARGE SCALE GENOMIC DNA]</scope>
    <source>
        <strain evidence="6">DSM 22530</strain>
    </source>
</reference>
<keyword evidence="1" id="KW-0813">Transport</keyword>
<gene>
    <name evidence="5" type="ORF">SAMN05216238_107128</name>
</gene>
<dbReference type="GO" id="GO:0005524">
    <property type="term" value="F:ATP binding"/>
    <property type="evidence" value="ECO:0007669"/>
    <property type="project" value="UniProtKB-KW"/>
</dbReference>
<dbReference type="Proteomes" id="UP000199474">
    <property type="component" value="Unassembled WGS sequence"/>
</dbReference>
<dbReference type="Gene3D" id="3.40.50.300">
    <property type="entry name" value="P-loop containing nucleotide triphosphate hydrolases"/>
    <property type="match status" value="1"/>
</dbReference>